<dbReference type="Proteomes" id="UP000540191">
    <property type="component" value="Unassembled WGS sequence"/>
</dbReference>
<feature type="transmembrane region" description="Helical" evidence="9">
    <location>
        <begin position="320"/>
        <end position="342"/>
    </location>
</feature>
<keyword evidence="3 9" id="KW-0813">Transport</keyword>
<dbReference type="Pfam" id="PF01235">
    <property type="entry name" value="Na_Ala_symp"/>
    <property type="match status" value="1"/>
</dbReference>
<dbReference type="PRINTS" id="PR00175">
    <property type="entry name" value="NAALASMPORT"/>
</dbReference>
<dbReference type="RefSeq" id="WP_184241518.1">
    <property type="nucleotide sequence ID" value="NZ_JACHNA010000001.1"/>
</dbReference>
<dbReference type="GO" id="GO:0005886">
    <property type="term" value="C:plasma membrane"/>
    <property type="evidence" value="ECO:0007669"/>
    <property type="project" value="UniProtKB-SubCell"/>
</dbReference>
<keyword evidence="4 9" id="KW-1003">Cell membrane</keyword>
<dbReference type="EMBL" id="JACHNA010000001">
    <property type="protein sequence ID" value="MBB4735950.1"/>
    <property type="molecule type" value="Genomic_DNA"/>
</dbReference>
<dbReference type="FunFam" id="1.20.1740.10:FF:000004">
    <property type="entry name" value="Sodium:alanine symporter family protein"/>
    <property type="match status" value="1"/>
</dbReference>
<keyword evidence="6 9" id="KW-0769">Symport</keyword>
<keyword evidence="7 9" id="KW-1133">Transmembrane helix</keyword>
<evidence type="ECO:0000256" key="3">
    <source>
        <dbReference type="ARBA" id="ARBA00022448"/>
    </source>
</evidence>
<organism evidence="10 11">
    <name type="scientific">Micrococcus cohnii</name>
    <dbReference type="NCBI Taxonomy" id="993416"/>
    <lineage>
        <taxon>Bacteria</taxon>
        <taxon>Bacillati</taxon>
        <taxon>Actinomycetota</taxon>
        <taxon>Actinomycetes</taxon>
        <taxon>Micrococcales</taxon>
        <taxon>Micrococcaceae</taxon>
        <taxon>Micrococcus</taxon>
    </lineage>
</organism>
<evidence type="ECO:0000256" key="7">
    <source>
        <dbReference type="ARBA" id="ARBA00022989"/>
    </source>
</evidence>
<evidence type="ECO:0000256" key="1">
    <source>
        <dbReference type="ARBA" id="ARBA00004651"/>
    </source>
</evidence>
<feature type="transmembrane region" description="Helical" evidence="9">
    <location>
        <begin position="433"/>
        <end position="456"/>
    </location>
</feature>
<dbReference type="PANTHER" id="PTHR30330:SF1">
    <property type="entry name" value="AMINO-ACID CARRIER PROTEIN ALST"/>
    <property type="match status" value="1"/>
</dbReference>
<sequence>MHSLTPVAASVLDQAADGVAAVNDKIGYLVVALLIVGGLYFTIRTAGVQVRLMPEMLRSLTAKSSGEDAEDGVSPFRAFTISAASRVGTGNIAGIAIAIVLGGPGAVFWMWVMAILGAATAYVESAIAQLYKVRGGDGYVGGPAYYIRDGLGWKWLAVMFALLITVTYGFVFNAVQSNSIAESVTANWGDFLNTGVMSTSAWVGLTLALITGAVIFGGVRRLSAVTNVVVPIMAVLYIVVALLVIALNIAEVPAMLGLIVGHAFGVQQVAGAAVGFAMVMVGIRRGLFSNEAGMGSTPNAAATASVSHPAKQGFTQSIGVYFDTLIVCTATAFIILLANPTYGDGEAIGMSVTQGALQDSVGSWAGPFLTVVIFFLAWSSVLGNTYYGEANIRFLAGDKAPALITLFRLLVLVCVFGGALGSVTLIWNLADLFASLMATINLIALIPLGGLGLKLLKDYERQVKDGVDPRFRASSLPEARNVTLWRDGETQAMRRVDHFGDVIRPDLRADERVLRRGGSSGKGSSTRN</sequence>
<feature type="transmembrane region" description="Helical" evidence="9">
    <location>
        <begin position="228"/>
        <end position="250"/>
    </location>
</feature>
<evidence type="ECO:0000256" key="4">
    <source>
        <dbReference type="ARBA" id="ARBA00022475"/>
    </source>
</evidence>
<comment type="similarity">
    <text evidence="2 9">Belongs to the alanine or glycine:cation symporter (AGCS) (TC 2.A.25) family.</text>
</comment>
<dbReference type="PROSITE" id="PS00873">
    <property type="entry name" value="NA_ALANINE_SYMP"/>
    <property type="match status" value="1"/>
</dbReference>
<accession>A0A7W7GPL7</accession>
<dbReference type="PANTHER" id="PTHR30330">
    <property type="entry name" value="AGSS FAMILY TRANSPORTER, SODIUM-ALANINE"/>
    <property type="match status" value="1"/>
</dbReference>
<reference evidence="10 11" key="1">
    <citation type="submission" date="2020-08" db="EMBL/GenBank/DDBJ databases">
        <title>Sequencing the genomes of 1000 actinobacteria strains.</title>
        <authorList>
            <person name="Klenk H.-P."/>
        </authorList>
    </citation>
    <scope>NUCLEOTIDE SEQUENCE [LARGE SCALE GENOMIC DNA]</scope>
    <source>
        <strain evidence="10 11">DSM 23974</strain>
    </source>
</reference>
<gene>
    <name evidence="10" type="ORF">HDA30_001458</name>
</gene>
<dbReference type="InterPro" id="IPR001463">
    <property type="entry name" value="Na/Ala_symport"/>
</dbReference>
<dbReference type="GO" id="GO:0005283">
    <property type="term" value="F:amino acid:sodium symporter activity"/>
    <property type="evidence" value="ECO:0007669"/>
    <property type="project" value="InterPro"/>
</dbReference>
<evidence type="ECO:0000256" key="8">
    <source>
        <dbReference type="ARBA" id="ARBA00023136"/>
    </source>
</evidence>
<proteinExistence type="inferred from homology"/>
<comment type="subcellular location">
    <subcellularLocation>
        <location evidence="1 9">Cell membrane</location>
        <topology evidence="1 9">Multi-pass membrane protein</topology>
    </subcellularLocation>
</comment>
<feature type="transmembrane region" description="Helical" evidence="9">
    <location>
        <begin position="83"/>
        <end position="102"/>
    </location>
</feature>
<evidence type="ECO:0000256" key="6">
    <source>
        <dbReference type="ARBA" id="ARBA00022847"/>
    </source>
</evidence>
<feature type="transmembrane region" description="Helical" evidence="9">
    <location>
        <begin position="403"/>
        <end position="427"/>
    </location>
</feature>
<dbReference type="Gene3D" id="1.20.1740.10">
    <property type="entry name" value="Amino acid/polyamine transporter I"/>
    <property type="match status" value="1"/>
</dbReference>
<feature type="transmembrane region" description="Helical" evidence="9">
    <location>
        <begin position="195"/>
        <end position="216"/>
    </location>
</feature>
<evidence type="ECO:0000256" key="2">
    <source>
        <dbReference type="ARBA" id="ARBA00009261"/>
    </source>
</evidence>
<name>A0A7W7GPL7_9MICC</name>
<dbReference type="AlphaFoldDB" id="A0A7W7GPL7"/>
<protein>
    <submittedName>
        <fullName evidence="10">AGCS family alanine or glycine:cation symporter</fullName>
    </submittedName>
</protein>
<feature type="transmembrane region" description="Helical" evidence="9">
    <location>
        <begin position="362"/>
        <end position="382"/>
    </location>
</feature>
<keyword evidence="5 9" id="KW-0812">Transmembrane</keyword>
<keyword evidence="11" id="KW-1185">Reference proteome</keyword>
<dbReference type="NCBIfam" id="TIGR00835">
    <property type="entry name" value="agcS"/>
    <property type="match status" value="1"/>
</dbReference>
<feature type="transmembrane region" description="Helical" evidence="9">
    <location>
        <begin position="152"/>
        <end position="175"/>
    </location>
</feature>
<feature type="transmembrane region" description="Helical" evidence="9">
    <location>
        <begin position="256"/>
        <end position="281"/>
    </location>
</feature>
<evidence type="ECO:0000313" key="11">
    <source>
        <dbReference type="Proteomes" id="UP000540191"/>
    </source>
</evidence>
<keyword evidence="8 9" id="KW-0472">Membrane</keyword>
<comment type="caution">
    <text evidence="10">The sequence shown here is derived from an EMBL/GenBank/DDBJ whole genome shotgun (WGS) entry which is preliminary data.</text>
</comment>
<evidence type="ECO:0000256" key="9">
    <source>
        <dbReference type="RuleBase" id="RU363064"/>
    </source>
</evidence>
<evidence type="ECO:0000256" key="5">
    <source>
        <dbReference type="ARBA" id="ARBA00022692"/>
    </source>
</evidence>
<evidence type="ECO:0000313" key="10">
    <source>
        <dbReference type="EMBL" id="MBB4735950.1"/>
    </source>
</evidence>
<feature type="transmembrane region" description="Helical" evidence="9">
    <location>
        <begin position="108"/>
        <end position="131"/>
    </location>
</feature>
<feature type="transmembrane region" description="Helical" evidence="9">
    <location>
        <begin position="26"/>
        <end position="43"/>
    </location>
</feature>